<dbReference type="InParanoid" id="A0A2S8SWA3"/>
<dbReference type="PROSITE" id="PS50949">
    <property type="entry name" value="HTH_GNTR"/>
    <property type="match status" value="1"/>
</dbReference>
<gene>
    <name evidence="5" type="ORF">B1R32_10275</name>
</gene>
<organism evidence="5 6">
    <name type="scientific">Abditibacterium utsteinense</name>
    <dbReference type="NCBI Taxonomy" id="1960156"/>
    <lineage>
        <taxon>Bacteria</taxon>
        <taxon>Pseudomonadati</taxon>
        <taxon>Abditibacteriota</taxon>
        <taxon>Abditibacteriia</taxon>
        <taxon>Abditibacteriales</taxon>
        <taxon>Abditibacteriaceae</taxon>
        <taxon>Abditibacterium</taxon>
    </lineage>
</organism>
<protein>
    <submittedName>
        <fullName evidence="5">DNA-binding transcriptional regulator, LacI/PurR family</fullName>
    </submittedName>
</protein>
<dbReference type="CDD" id="cd07377">
    <property type="entry name" value="WHTH_GntR"/>
    <property type="match status" value="1"/>
</dbReference>
<evidence type="ECO:0000313" key="6">
    <source>
        <dbReference type="Proteomes" id="UP000237684"/>
    </source>
</evidence>
<evidence type="ECO:0000256" key="3">
    <source>
        <dbReference type="ARBA" id="ARBA00023163"/>
    </source>
</evidence>
<comment type="caution">
    <text evidence="5">The sequence shown here is derived from an EMBL/GenBank/DDBJ whole genome shotgun (WGS) entry which is preliminary data.</text>
</comment>
<dbReference type="Gene3D" id="1.10.10.10">
    <property type="entry name" value="Winged helix-like DNA-binding domain superfamily/Winged helix DNA-binding domain"/>
    <property type="match status" value="1"/>
</dbReference>
<dbReference type="InterPro" id="IPR028082">
    <property type="entry name" value="Peripla_BP_I"/>
</dbReference>
<sequence length="366" mass="39850">MPPKKLAYATKTQALSTHISALAYKLGPGAKLPTMQQLSTELGISVMTLNRALSELEAQNIVVRRQGSGTYVNENLGVKTVGLVYDRALIGASASPFAALLLEEAGRRAHQHGEKFSLYLSEPAPSGLPVHEDLSEDIRERKMSGLLLMSGHSAAISWLLKQKLPLVSLSYLPLTPFRVRIWHAQTAYLGALELAKRGAQKIGLWIPAGVGIGRAKNEDSFEELDFFRRALEESDLKFDPKLVHNLENLSHELKAGPSNQAQGLNAANQVFAGKNRPDGIVILDDMMTRGALTAISQLGIVPGRDVQIASHTNVGSQVLFGYEKSLTFLEIDPSKVAEAMFEMLETLMRGDVPEHDVVSIAPTLRA</sequence>
<dbReference type="InterPro" id="IPR046335">
    <property type="entry name" value="LacI/GalR-like_sensor"/>
</dbReference>
<dbReference type="InterPro" id="IPR036390">
    <property type="entry name" value="WH_DNA-bd_sf"/>
</dbReference>
<evidence type="ECO:0000256" key="1">
    <source>
        <dbReference type="ARBA" id="ARBA00023015"/>
    </source>
</evidence>
<dbReference type="CDD" id="cd06267">
    <property type="entry name" value="PBP1_LacI_sugar_binding-like"/>
    <property type="match status" value="1"/>
</dbReference>
<dbReference type="SUPFAM" id="SSF46785">
    <property type="entry name" value="Winged helix' DNA-binding domain"/>
    <property type="match status" value="1"/>
</dbReference>
<keyword evidence="2 5" id="KW-0238">DNA-binding</keyword>
<dbReference type="Gene3D" id="3.40.50.2300">
    <property type="match status" value="2"/>
</dbReference>
<keyword evidence="3" id="KW-0804">Transcription</keyword>
<feature type="domain" description="HTH gntR-type" evidence="4">
    <location>
        <begin position="5"/>
        <end position="75"/>
    </location>
</feature>
<dbReference type="GO" id="GO:0000976">
    <property type="term" value="F:transcription cis-regulatory region binding"/>
    <property type="evidence" value="ECO:0007669"/>
    <property type="project" value="TreeGrafter"/>
</dbReference>
<dbReference type="AlphaFoldDB" id="A0A2S8SWA3"/>
<keyword evidence="6" id="KW-1185">Reference proteome</keyword>
<dbReference type="InterPro" id="IPR000524">
    <property type="entry name" value="Tscrpt_reg_HTH_GntR"/>
</dbReference>
<dbReference type="Proteomes" id="UP000237684">
    <property type="component" value="Unassembled WGS sequence"/>
</dbReference>
<reference evidence="5 6" key="1">
    <citation type="journal article" date="2018" name="Syst. Appl. Microbiol.">
        <title>Abditibacterium utsteinense sp. nov., the first cultivated member of candidate phylum FBP, isolated from ice-free Antarctic soil samples.</title>
        <authorList>
            <person name="Tahon G."/>
            <person name="Tytgat B."/>
            <person name="Lebbe L."/>
            <person name="Carlier A."/>
            <person name="Willems A."/>
        </authorList>
    </citation>
    <scope>NUCLEOTIDE SEQUENCE [LARGE SCALE GENOMIC DNA]</scope>
    <source>
        <strain evidence="5 6">LMG 29911</strain>
    </source>
</reference>
<dbReference type="Pfam" id="PF13377">
    <property type="entry name" value="Peripla_BP_3"/>
    <property type="match status" value="1"/>
</dbReference>
<name>A0A2S8SWA3_9BACT</name>
<dbReference type="GO" id="GO:0003700">
    <property type="term" value="F:DNA-binding transcription factor activity"/>
    <property type="evidence" value="ECO:0007669"/>
    <property type="project" value="InterPro"/>
</dbReference>
<dbReference type="RefSeq" id="WP_105482373.1">
    <property type="nucleotide sequence ID" value="NZ_NIGF01000002.1"/>
</dbReference>
<dbReference type="PANTHER" id="PTHR30146">
    <property type="entry name" value="LACI-RELATED TRANSCRIPTIONAL REPRESSOR"/>
    <property type="match status" value="1"/>
</dbReference>
<evidence type="ECO:0000313" key="5">
    <source>
        <dbReference type="EMBL" id="PQV65068.1"/>
    </source>
</evidence>
<keyword evidence="1" id="KW-0805">Transcription regulation</keyword>
<accession>A0A2S8SWA3</accession>
<dbReference type="SMART" id="SM00345">
    <property type="entry name" value="HTH_GNTR"/>
    <property type="match status" value="1"/>
</dbReference>
<dbReference type="SUPFAM" id="SSF53822">
    <property type="entry name" value="Periplasmic binding protein-like I"/>
    <property type="match status" value="1"/>
</dbReference>
<dbReference type="Pfam" id="PF00392">
    <property type="entry name" value="GntR"/>
    <property type="match status" value="1"/>
</dbReference>
<proteinExistence type="predicted"/>
<evidence type="ECO:0000256" key="2">
    <source>
        <dbReference type="ARBA" id="ARBA00023125"/>
    </source>
</evidence>
<evidence type="ECO:0000259" key="4">
    <source>
        <dbReference type="PROSITE" id="PS50949"/>
    </source>
</evidence>
<dbReference type="EMBL" id="NIGF01000002">
    <property type="protein sequence ID" value="PQV65068.1"/>
    <property type="molecule type" value="Genomic_DNA"/>
</dbReference>
<dbReference type="InterPro" id="IPR036388">
    <property type="entry name" value="WH-like_DNA-bd_sf"/>
</dbReference>
<dbReference type="PANTHER" id="PTHR30146:SF109">
    <property type="entry name" value="HTH-TYPE TRANSCRIPTIONAL REGULATOR GALS"/>
    <property type="match status" value="1"/>
</dbReference>
<dbReference type="OrthoDB" id="147262at2"/>